<sequence length="91" mass="11112">MKLEDKKVILKKIKRLPDQIDGYTICSFKKDRSIKAYTQNTEKGIIYFLHEEGYDTQTFMFTEKKEFHKQMKKLIEKEFPRSHKLYVNQQF</sequence>
<dbReference type="EMBL" id="QHGU01000009">
    <property type="protein sequence ID" value="PZM56639.1"/>
    <property type="molecule type" value="Genomic_DNA"/>
</dbReference>
<evidence type="ECO:0000313" key="13">
    <source>
        <dbReference type="Proteomes" id="UP000249070"/>
    </source>
</evidence>
<dbReference type="EMBL" id="WEFP01000001">
    <property type="protein sequence ID" value="KAB7576600.1"/>
    <property type="molecule type" value="Genomic_DNA"/>
</dbReference>
<name>A0A132P2V0_ENTFC</name>
<evidence type="ECO:0000313" key="16">
    <source>
        <dbReference type="Proteomes" id="UP000469871"/>
    </source>
</evidence>
<evidence type="ECO:0000313" key="14">
    <source>
        <dbReference type="Proteomes" id="UP000253144"/>
    </source>
</evidence>
<evidence type="ECO:0000313" key="11">
    <source>
        <dbReference type="Proteomes" id="UP000183509"/>
    </source>
</evidence>
<dbReference type="Proteomes" id="UP000249070">
    <property type="component" value="Unassembled WGS sequence"/>
</dbReference>
<proteinExistence type="predicted"/>
<dbReference type="RefSeq" id="WP_002289474.1">
    <property type="nucleotide sequence ID" value="NZ_AP019394.1"/>
</dbReference>
<dbReference type="EMBL" id="NGLB01000001">
    <property type="protein sequence ID" value="OTO00186.1"/>
    <property type="molecule type" value="Genomic_DNA"/>
</dbReference>
<dbReference type="Proteomes" id="UP001139644">
    <property type="component" value="Unassembled WGS sequence"/>
</dbReference>
<evidence type="ECO:0000313" key="2">
    <source>
        <dbReference type="EMBL" id="KWX16649.1"/>
    </source>
</evidence>
<dbReference type="PATRIC" id="fig|1352.1358.peg.2105"/>
<gene>
    <name evidence="5" type="ORF">A5804_001680</name>
    <name evidence="2" type="ORF">AWT83_14125</name>
    <name evidence="8" type="ORF">CYQ77_00970</name>
    <name evidence="6" type="ORF">DKP91_02980</name>
    <name evidence="9" type="ORF">DTPHA_602157</name>
    <name evidence="7" type="ORF">EB12_01231</name>
    <name evidence="1" type="ORF">GBM73_04355</name>
    <name evidence="3" type="ORF">KYX88_10540</name>
    <name evidence="4" type="ORF">P6Z85_00735</name>
</gene>
<evidence type="ECO:0000313" key="4">
    <source>
        <dbReference type="EMBL" id="MDT2368716.1"/>
    </source>
</evidence>
<dbReference type="AlphaFoldDB" id="A0A132P2V0"/>
<evidence type="ECO:0000313" key="8">
    <source>
        <dbReference type="EMBL" id="RXU92243.1"/>
    </source>
</evidence>
<reference evidence="6 13" key="6">
    <citation type="submission" date="2018-05" db="EMBL/GenBank/DDBJ databases">
        <title>Vancomycin-resistant Enterococcus faecium strain from Chelyabinsk, Russia.</title>
        <authorList>
            <person name="Gostev V."/>
            <person name="Goncharov A."/>
            <person name="Kolodzhieva V."/>
            <person name="Suvorov A."/>
            <person name="Sidorenko S."/>
            <person name="Zueva L."/>
        </authorList>
    </citation>
    <scope>NUCLEOTIDE SEQUENCE [LARGE SCALE GENOMIC DNA]</scope>
    <source>
        <strain evidence="6 13">20</strain>
    </source>
</reference>
<protein>
    <submittedName>
        <fullName evidence="2">Uncharacterized protein</fullName>
    </submittedName>
</protein>
<dbReference type="Proteomes" id="UP000070452">
    <property type="component" value="Unassembled WGS sequence"/>
</dbReference>
<comment type="caution">
    <text evidence="2">The sequence shown here is derived from an EMBL/GenBank/DDBJ whole genome shotgun (WGS) entry which is preliminary data.</text>
</comment>
<dbReference type="GeneID" id="66453996"/>
<dbReference type="Proteomes" id="UP000289562">
    <property type="component" value="Unassembled WGS sequence"/>
</dbReference>
<reference evidence="9 11" key="3">
    <citation type="submission" date="2016-04" db="EMBL/GenBank/DDBJ databases">
        <authorList>
            <person name="Millard A."/>
        </authorList>
    </citation>
    <scope>NUCLEOTIDE SEQUENCE [LARGE SCALE GENOMIC DNA]</scope>
    <source>
        <strain evidence="9">Isolate 22</strain>
    </source>
</reference>
<evidence type="ECO:0000313" key="15">
    <source>
        <dbReference type="Proteomes" id="UP000289562"/>
    </source>
</evidence>
<evidence type="ECO:0000313" key="6">
    <source>
        <dbReference type="EMBL" id="PZM56639.1"/>
    </source>
</evidence>
<dbReference type="Proteomes" id="UP000253144">
    <property type="component" value="Unassembled WGS sequence"/>
</dbReference>
<reference evidence="7 14" key="1">
    <citation type="submission" date="2015-06" db="EMBL/GenBank/DDBJ databases">
        <title>The Genome Sequence of Enterococcus faecium 131EA1.</title>
        <authorList>
            <consortium name="The Broad Institute Genomics Platform"/>
            <consortium name="The Broad Institute Genome Sequencing Center for Infectious Disease"/>
            <person name="Earl A.M."/>
            <person name="Van Tyne D."/>
            <person name="Lebreton F."/>
            <person name="Saavedra J.T."/>
            <person name="Gilmore M.S."/>
            <person name="Manson Mcguire A."/>
            <person name="Clock S."/>
            <person name="Crupain M."/>
            <person name="Rangan U."/>
            <person name="Young S."/>
            <person name="Abouelleil A."/>
            <person name="Cao P."/>
            <person name="Chapman S.B."/>
            <person name="Griggs A."/>
            <person name="Priest M."/>
            <person name="Shea T."/>
            <person name="Wortman J."/>
            <person name="Nusbaum C."/>
            <person name="Birren B."/>
        </authorList>
    </citation>
    <scope>NUCLEOTIDE SEQUENCE [LARGE SCALE GENOMIC DNA]</scope>
    <source>
        <strain evidence="7 14">131EA1</strain>
    </source>
</reference>
<reference evidence="8 15" key="5">
    <citation type="submission" date="2017-12" db="EMBL/GenBank/DDBJ databases">
        <title>A pool of 800 enterococci isolated from chicken carcass rinse samples from New Zealand.</title>
        <authorList>
            <person name="Zhang J."/>
            <person name="Rogers L."/>
            <person name="Midwinter A."/>
            <person name="French N."/>
        </authorList>
    </citation>
    <scope>NUCLEOTIDE SEQUENCE [LARGE SCALE GENOMIC DNA]</scope>
    <source>
        <strain evidence="8 15">EN697</strain>
    </source>
</reference>
<dbReference type="Proteomes" id="UP001260956">
    <property type="component" value="Unassembled WGS sequence"/>
</dbReference>
<dbReference type="Proteomes" id="UP000183509">
    <property type="component" value="Unassembled WGS sequence"/>
</dbReference>
<evidence type="ECO:0000313" key="9">
    <source>
        <dbReference type="EMBL" id="SAZ26398.1"/>
    </source>
</evidence>
<dbReference type="Proteomes" id="UP000469871">
    <property type="component" value="Unassembled WGS sequence"/>
</dbReference>
<evidence type="ECO:0000313" key="7">
    <source>
        <dbReference type="EMBL" id="RBS32750.1"/>
    </source>
</evidence>
<reference evidence="3" key="8">
    <citation type="journal article" date="2022" name="J. Anim. Sci.">
        <title>Whole genome sequence analyses-based assessment of virulence potential and antimicrobial susceptibilities and resistance of Enterococcus faecium strains isolated from commercial swine and cattle probiotic products.</title>
        <authorList>
            <person name="Shridhar P.B."/>
            <person name="Amachawadi R.G."/>
            <person name="Tokach M."/>
            <person name="Patel I."/>
            <person name="Gangiredla J."/>
            <person name="Mammel M."/>
            <person name="Nagaraja T.G."/>
        </authorList>
    </citation>
    <scope>NUCLEOTIDE SEQUENCE</scope>
    <source>
        <strain evidence="3">EF215</strain>
    </source>
</reference>
<evidence type="ECO:0000313" key="10">
    <source>
        <dbReference type="Proteomes" id="UP000070452"/>
    </source>
</evidence>
<organism evidence="2 10">
    <name type="scientific">Enterococcus faecium</name>
    <name type="common">Streptococcus faecium</name>
    <dbReference type="NCBI Taxonomy" id="1352"/>
    <lineage>
        <taxon>Bacteria</taxon>
        <taxon>Bacillati</taxon>
        <taxon>Bacillota</taxon>
        <taxon>Bacilli</taxon>
        <taxon>Lactobacillales</taxon>
        <taxon>Enterococcaceae</taxon>
        <taxon>Enterococcus</taxon>
    </lineage>
</organism>
<dbReference type="Proteomes" id="UP000194737">
    <property type="component" value="Unassembled WGS sequence"/>
</dbReference>
<reference evidence="4" key="9">
    <citation type="submission" date="2023-03" db="EMBL/GenBank/DDBJ databases">
        <authorList>
            <person name="Shen W."/>
            <person name="Cai J."/>
        </authorList>
    </citation>
    <scope>NUCLEOTIDE SEQUENCE</scope>
    <source>
        <strain evidence="4">B1010-2</strain>
    </source>
</reference>
<evidence type="ECO:0000313" key="3">
    <source>
        <dbReference type="EMBL" id="MBX4223247.1"/>
    </source>
</evidence>
<dbReference type="EMBL" id="LEQJ01000006">
    <property type="protein sequence ID" value="RBS32750.1"/>
    <property type="molecule type" value="Genomic_DNA"/>
</dbReference>
<reference evidence="2 10" key="2">
    <citation type="submission" date="2016-01" db="EMBL/GenBank/DDBJ databases">
        <title>Molecular Mechanisms for transfer of large genomic segments between Enterococcus faecium strains.</title>
        <authorList>
            <person name="Garcia-Solache M.A."/>
            <person name="Lebreton F."/>
            <person name="Mclaughlin R.E."/>
            <person name="Whiteaker J.D."/>
            <person name="Gilmore M.S."/>
            <person name="Rice L.B."/>
        </authorList>
    </citation>
    <scope>NUCLEOTIDE SEQUENCE [LARGE SCALE GENOMIC DNA]</scope>
    <source>
        <strain evidence="2 10">D344RRF x C68</strain>
    </source>
</reference>
<evidence type="ECO:0000313" key="1">
    <source>
        <dbReference type="EMBL" id="KAB7576600.1"/>
    </source>
</evidence>
<dbReference type="EMBL" id="PJVH01000002">
    <property type="protein sequence ID" value="RXU92243.1"/>
    <property type="molecule type" value="Genomic_DNA"/>
</dbReference>
<dbReference type="EMBL" id="LRHK01000005">
    <property type="protein sequence ID" value="KWX16649.1"/>
    <property type="molecule type" value="Genomic_DNA"/>
</dbReference>
<evidence type="ECO:0000313" key="12">
    <source>
        <dbReference type="Proteomes" id="UP000194737"/>
    </source>
</evidence>
<dbReference type="EMBL" id="JARPTX010000002">
    <property type="protein sequence ID" value="MDT2368716.1"/>
    <property type="molecule type" value="Genomic_DNA"/>
</dbReference>
<reference evidence="1 16" key="7">
    <citation type="submission" date="2019-10" db="EMBL/GenBank/DDBJ databases">
        <title>Evolutionary dynamics of vancomycin-resistant Enterococcus faecium during gastrointestinal tract colonization and bloodstream infection in immunocompromised pediatric patients.</title>
        <authorList>
            <person name="Chilambi G.S."/>
            <person name="Nordstrom H.R."/>
            <person name="Evans D.R."/>
            <person name="Ferrolino J."/>
            <person name="Hayden R.T."/>
            <person name="Maron G.M."/>
            <person name="Vo A.N."/>
            <person name="Gilmore M.S."/>
            <person name="Wolf J."/>
            <person name="Rosch J.W."/>
            <person name="Van Tyne D."/>
        </authorList>
    </citation>
    <scope>NUCLEOTIDE SEQUENCE [LARGE SCALE GENOMIC DNA]</scope>
    <source>
        <strain evidence="1 16">VRECG27</strain>
    </source>
</reference>
<reference evidence="5 12" key="4">
    <citation type="submission" date="2017-05" db="EMBL/GenBank/DDBJ databases">
        <title>The Genome Sequence of Enterococcus faecium 6F2_DIV0138.</title>
        <authorList>
            <consortium name="The Broad Institute Genomics Platform"/>
            <consortium name="The Broad Institute Genomic Center for Infectious Diseases"/>
            <person name="Earl A."/>
            <person name="Manson A."/>
            <person name="Schwartman J."/>
            <person name="Gilmore M."/>
            <person name="Abouelleil A."/>
            <person name="Cao P."/>
            <person name="Chapman S."/>
            <person name="Cusick C."/>
            <person name="Shea T."/>
            <person name="Young S."/>
            <person name="Neafsey D."/>
            <person name="Nusbaum C."/>
            <person name="Birren B."/>
        </authorList>
    </citation>
    <scope>NUCLEOTIDE SEQUENCE [LARGE SCALE GENOMIC DNA]</scope>
    <source>
        <strain evidence="5 12">6F2_DIV0138</strain>
    </source>
</reference>
<dbReference type="EMBL" id="JAIFOC010000089">
    <property type="protein sequence ID" value="MBX4223247.1"/>
    <property type="molecule type" value="Genomic_DNA"/>
</dbReference>
<dbReference type="EMBL" id="FKLM01000045">
    <property type="protein sequence ID" value="SAZ26398.1"/>
    <property type="molecule type" value="Genomic_DNA"/>
</dbReference>
<evidence type="ECO:0000313" key="5">
    <source>
        <dbReference type="EMBL" id="OTO00186.1"/>
    </source>
</evidence>
<accession>A0A132P2V0</accession>